<keyword evidence="3" id="KW-1185">Reference proteome</keyword>
<evidence type="ECO:0000313" key="3">
    <source>
        <dbReference type="Proteomes" id="UP001156690"/>
    </source>
</evidence>
<name>A0AAV5P253_9VIBR</name>
<comment type="caution">
    <text evidence="2">The sequence shown here is derived from an EMBL/GenBank/DDBJ whole genome shotgun (WGS) entry which is preliminary data.</text>
</comment>
<dbReference type="RefSeq" id="WP_126608135.1">
    <property type="nucleotide sequence ID" value="NZ_AP025145.1"/>
</dbReference>
<evidence type="ECO:0008006" key="4">
    <source>
        <dbReference type="Google" id="ProtNLM"/>
    </source>
</evidence>
<reference evidence="3" key="1">
    <citation type="journal article" date="2019" name="Int. J. Syst. Evol. Microbiol.">
        <title>The Global Catalogue of Microorganisms (GCM) 10K type strain sequencing project: providing services to taxonomists for standard genome sequencing and annotation.</title>
        <authorList>
            <consortium name="The Broad Institute Genomics Platform"/>
            <consortium name="The Broad Institute Genome Sequencing Center for Infectious Disease"/>
            <person name="Wu L."/>
            <person name="Ma J."/>
        </authorList>
    </citation>
    <scope>NUCLEOTIDE SEQUENCE [LARGE SCALE GENOMIC DNA]</scope>
    <source>
        <strain evidence="3">NBRC 15640</strain>
    </source>
</reference>
<organism evidence="2 3">
    <name type="scientific">Vibrio penaeicida</name>
    <dbReference type="NCBI Taxonomy" id="104609"/>
    <lineage>
        <taxon>Bacteria</taxon>
        <taxon>Pseudomonadati</taxon>
        <taxon>Pseudomonadota</taxon>
        <taxon>Gammaproteobacteria</taxon>
        <taxon>Vibrionales</taxon>
        <taxon>Vibrionaceae</taxon>
        <taxon>Vibrio</taxon>
    </lineage>
</organism>
<evidence type="ECO:0000313" key="2">
    <source>
        <dbReference type="EMBL" id="GLQ76388.1"/>
    </source>
</evidence>
<accession>A0AAV5P253</accession>
<gene>
    <name evidence="2" type="ORF">GCM10007932_57510</name>
</gene>
<dbReference type="Proteomes" id="UP001156690">
    <property type="component" value="Unassembled WGS sequence"/>
</dbReference>
<proteinExistence type="predicted"/>
<dbReference type="PROSITE" id="PS51257">
    <property type="entry name" value="PROKAR_LIPOPROTEIN"/>
    <property type="match status" value="1"/>
</dbReference>
<sequence>MHKMMMALCLVGWLTACSQAESEHTNNQFSVLNGVLHFNQKFVDDWNEEDAIPRCLKCRKESQIKHQPDGPEIFDRYVDANGLQFLTAKNIRHTFDITLTEGSVTLSFKLIDGEVFLSIDNENDTLITTDQKQVFNHLNHQLSFRFTDVYRPKEVPTHLSNEQPEFSVDFQLTVSKL</sequence>
<keyword evidence="1" id="KW-0732">Signal</keyword>
<evidence type="ECO:0000256" key="1">
    <source>
        <dbReference type="SAM" id="SignalP"/>
    </source>
</evidence>
<dbReference type="EMBL" id="BSNX01000075">
    <property type="protein sequence ID" value="GLQ76388.1"/>
    <property type="molecule type" value="Genomic_DNA"/>
</dbReference>
<feature type="signal peptide" evidence="1">
    <location>
        <begin position="1"/>
        <end position="20"/>
    </location>
</feature>
<dbReference type="AlphaFoldDB" id="A0AAV5P253"/>
<feature type="chain" id="PRO_5043618875" description="Lipoprotein" evidence="1">
    <location>
        <begin position="21"/>
        <end position="177"/>
    </location>
</feature>
<protein>
    <recommendedName>
        <fullName evidence="4">Lipoprotein</fullName>
    </recommendedName>
</protein>